<accession>A0ABY4EP10</accession>
<dbReference type="EMBL" id="CP095073">
    <property type="protein sequence ID" value="UOQ45725.1"/>
    <property type="molecule type" value="Genomic_DNA"/>
</dbReference>
<keyword evidence="3" id="KW-0966">Cell projection</keyword>
<dbReference type="InterPro" id="IPR007809">
    <property type="entry name" value="FlgN-like"/>
</dbReference>
<feature type="compositionally biased region" description="Polar residues" evidence="2">
    <location>
        <begin position="139"/>
        <end position="152"/>
    </location>
</feature>
<proteinExistence type="predicted"/>
<dbReference type="Proteomes" id="UP000831787">
    <property type="component" value="Chromosome"/>
</dbReference>
<reference evidence="3 4" key="1">
    <citation type="submission" date="2022-04" db="EMBL/GenBank/DDBJ databases">
        <title>Halobacillus sp. isolated from saltern.</title>
        <authorList>
            <person name="Won M."/>
            <person name="Lee C.-M."/>
            <person name="Woen H.-Y."/>
            <person name="Kwon S.-W."/>
        </authorList>
    </citation>
    <scope>NUCLEOTIDE SEQUENCE [LARGE SCALE GENOMIC DNA]</scope>
    <source>
        <strain evidence="3 4">SSBR10-3</strain>
    </source>
</reference>
<name>A0ABY4EP10_9BACI</name>
<dbReference type="InterPro" id="IPR036679">
    <property type="entry name" value="FlgN-like_sf"/>
</dbReference>
<keyword evidence="3" id="KW-0282">Flagellum</keyword>
<keyword evidence="1" id="KW-1005">Bacterial flagellum biogenesis</keyword>
<evidence type="ECO:0000256" key="1">
    <source>
        <dbReference type="ARBA" id="ARBA00022795"/>
    </source>
</evidence>
<dbReference type="SUPFAM" id="SSF140566">
    <property type="entry name" value="FlgN-like"/>
    <property type="match status" value="1"/>
</dbReference>
<gene>
    <name evidence="3" type="ORF">MUN89_07280</name>
</gene>
<dbReference type="Pfam" id="PF05130">
    <property type="entry name" value="FlgN"/>
    <property type="match status" value="1"/>
</dbReference>
<evidence type="ECO:0000256" key="2">
    <source>
        <dbReference type="SAM" id="MobiDB-lite"/>
    </source>
</evidence>
<feature type="region of interest" description="Disordered" evidence="2">
    <location>
        <begin position="139"/>
        <end position="163"/>
    </location>
</feature>
<evidence type="ECO:0000313" key="3">
    <source>
        <dbReference type="EMBL" id="UOQ45725.1"/>
    </source>
</evidence>
<keyword evidence="3" id="KW-0969">Cilium</keyword>
<sequence length="163" mass="18563">MIDVIVAAMAQLQQLHESLLALSKKKTEALKNNETTVIQELLAAERKHIQAIEKVEKKRLEHVAGWYEQNGHALEQPTISEMIELTHGEEQQKLQEAYEAFILVLADLKYQEELNAELTKQSLQFINLSMDMLQPSLKSMNYNSGAQKPANTEQKRSVFDSKA</sequence>
<feature type="compositionally biased region" description="Basic and acidic residues" evidence="2">
    <location>
        <begin position="153"/>
        <end position="163"/>
    </location>
</feature>
<protein>
    <submittedName>
        <fullName evidence="3">Flagellar protein FlgN</fullName>
    </submittedName>
</protein>
<dbReference type="RefSeq" id="WP_244712556.1">
    <property type="nucleotide sequence ID" value="NZ_CP095073.1"/>
</dbReference>
<organism evidence="3 4">
    <name type="scientific">Halobacillus salinarum</name>
    <dbReference type="NCBI Taxonomy" id="2932257"/>
    <lineage>
        <taxon>Bacteria</taxon>
        <taxon>Bacillati</taxon>
        <taxon>Bacillota</taxon>
        <taxon>Bacilli</taxon>
        <taxon>Bacillales</taxon>
        <taxon>Bacillaceae</taxon>
        <taxon>Halobacillus</taxon>
    </lineage>
</organism>
<dbReference type="Gene3D" id="1.20.58.300">
    <property type="entry name" value="FlgN-like"/>
    <property type="match status" value="1"/>
</dbReference>
<evidence type="ECO:0000313" key="4">
    <source>
        <dbReference type="Proteomes" id="UP000831787"/>
    </source>
</evidence>
<keyword evidence="4" id="KW-1185">Reference proteome</keyword>